<comment type="similarity">
    <text evidence="2">Belongs to the 2H phosphoesterase superfamily. ThpR family.</text>
</comment>
<feature type="short sequence motif" description="HXTX 1" evidence="2">
    <location>
        <begin position="40"/>
        <end position="43"/>
    </location>
</feature>
<dbReference type="Pfam" id="PF02834">
    <property type="entry name" value="LigT_PEase"/>
    <property type="match status" value="2"/>
</dbReference>
<dbReference type="HAMAP" id="MF_01940">
    <property type="entry name" value="RNA_CPDase"/>
    <property type="match status" value="1"/>
</dbReference>
<feature type="active site" description="Proton donor" evidence="2">
    <location>
        <position position="40"/>
    </location>
</feature>
<dbReference type="NCBIfam" id="TIGR02258">
    <property type="entry name" value="2_5_ligase"/>
    <property type="match status" value="1"/>
</dbReference>
<evidence type="ECO:0000259" key="3">
    <source>
        <dbReference type="Pfam" id="PF02834"/>
    </source>
</evidence>
<dbReference type="EMBL" id="MWDQ01000026">
    <property type="protein sequence ID" value="OQB74921.1"/>
    <property type="molecule type" value="Genomic_DNA"/>
</dbReference>
<reference evidence="4" key="1">
    <citation type="submission" date="2017-02" db="EMBL/GenBank/DDBJ databases">
        <title>Delving into the versatile metabolic prowess of the omnipresent phylum Bacteroidetes.</title>
        <authorList>
            <person name="Nobu M.K."/>
            <person name="Mei R."/>
            <person name="Narihiro T."/>
            <person name="Kuroda K."/>
            <person name="Liu W.-T."/>
        </authorList>
    </citation>
    <scope>NUCLEOTIDE SEQUENCE</scope>
    <source>
        <strain evidence="4">ADurb.Bin131</strain>
    </source>
</reference>
<dbReference type="PANTHER" id="PTHR35561:SF1">
    <property type="entry name" value="RNA 2',3'-CYCLIC PHOSPHODIESTERASE"/>
    <property type="match status" value="1"/>
</dbReference>
<sequence>MRVFVGIKITSSIMEKLKEVLSFLQEYRNQIRTVRPENLHITLKFLGNITHNMYSQFSENLQNSITEFSPFEVAIEGIGFFPSKNRARIIWVGIKKNNPLENLYKIVEDSAEKINILPDNKKFHGHITVGRIKTDIHPNLINAIEEKFKERNWENMRVENITIFESILHPDGPKYKELKTMTLGGTENG</sequence>
<dbReference type="InterPro" id="IPR014051">
    <property type="entry name" value="Phosphoesterase_HXTX"/>
</dbReference>
<feature type="domain" description="Phosphoesterase HXTX" evidence="3">
    <location>
        <begin position="9"/>
        <end position="91"/>
    </location>
</feature>
<dbReference type="AlphaFoldDB" id="A0A1V6CDE2"/>
<dbReference type="GO" id="GO:0016874">
    <property type="term" value="F:ligase activity"/>
    <property type="evidence" value="ECO:0007669"/>
    <property type="project" value="UniProtKB-KW"/>
</dbReference>
<feature type="short sequence motif" description="HXTX 2" evidence="2">
    <location>
        <begin position="126"/>
        <end position="129"/>
    </location>
</feature>
<keyword evidence="1 2" id="KW-0378">Hydrolase</keyword>
<evidence type="ECO:0000256" key="1">
    <source>
        <dbReference type="ARBA" id="ARBA00022801"/>
    </source>
</evidence>
<dbReference type="GO" id="GO:0008664">
    <property type="term" value="F:RNA 2',3'-cyclic 3'-phosphodiesterase activity"/>
    <property type="evidence" value="ECO:0007669"/>
    <property type="project" value="UniProtKB-EC"/>
</dbReference>
<proteinExistence type="inferred from homology"/>
<feature type="active site" description="Proton acceptor" evidence="2">
    <location>
        <position position="126"/>
    </location>
</feature>
<dbReference type="EC" id="3.1.4.58" evidence="2"/>
<dbReference type="InterPro" id="IPR004175">
    <property type="entry name" value="RNA_CPDase"/>
</dbReference>
<protein>
    <recommendedName>
        <fullName evidence="2">RNA 2',3'-cyclic phosphodiesterase</fullName>
        <shortName evidence="2">RNA 2',3'-CPDase</shortName>
        <ecNumber evidence="2">3.1.4.58</ecNumber>
    </recommendedName>
</protein>
<comment type="caution">
    <text evidence="4">The sequence shown here is derived from an EMBL/GenBank/DDBJ whole genome shotgun (WGS) entry which is preliminary data.</text>
</comment>
<dbReference type="InterPro" id="IPR009097">
    <property type="entry name" value="Cyclic_Pdiesterase"/>
</dbReference>
<gene>
    <name evidence="4" type="ORF">BWX89_00279</name>
</gene>
<dbReference type="GO" id="GO:0004113">
    <property type="term" value="F:2',3'-cyclic-nucleotide 3'-phosphodiesterase activity"/>
    <property type="evidence" value="ECO:0007669"/>
    <property type="project" value="InterPro"/>
</dbReference>
<dbReference type="Proteomes" id="UP000485562">
    <property type="component" value="Unassembled WGS sequence"/>
</dbReference>
<comment type="catalytic activity">
    <reaction evidence="2">
        <text>a 3'-end 2',3'-cyclophospho-ribonucleotide-RNA + H2O = a 3'-end 2'-phospho-ribonucleotide-RNA + H(+)</text>
        <dbReference type="Rhea" id="RHEA:11828"/>
        <dbReference type="Rhea" id="RHEA-COMP:10464"/>
        <dbReference type="Rhea" id="RHEA-COMP:17353"/>
        <dbReference type="ChEBI" id="CHEBI:15377"/>
        <dbReference type="ChEBI" id="CHEBI:15378"/>
        <dbReference type="ChEBI" id="CHEBI:83064"/>
        <dbReference type="ChEBI" id="CHEBI:173113"/>
        <dbReference type="EC" id="3.1.4.58"/>
    </reaction>
</comment>
<feature type="domain" description="Phosphoesterase HXTX" evidence="3">
    <location>
        <begin position="96"/>
        <end position="175"/>
    </location>
</feature>
<comment type="function">
    <text evidence="2">Hydrolyzes RNA 2',3'-cyclic phosphodiester to an RNA 2'-phosphomonoester.</text>
</comment>
<dbReference type="PANTHER" id="PTHR35561">
    <property type="entry name" value="RNA 2',3'-CYCLIC PHOSPHODIESTERASE"/>
    <property type="match status" value="1"/>
</dbReference>
<evidence type="ECO:0000256" key="2">
    <source>
        <dbReference type="HAMAP-Rule" id="MF_01940"/>
    </source>
</evidence>
<keyword evidence="4" id="KW-0436">Ligase</keyword>
<evidence type="ECO:0000313" key="4">
    <source>
        <dbReference type="EMBL" id="OQB74921.1"/>
    </source>
</evidence>
<dbReference type="SUPFAM" id="SSF55144">
    <property type="entry name" value="LigT-like"/>
    <property type="match status" value="1"/>
</dbReference>
<dbReference type="Gene3D" id="3.90.1140.10">
    <property type="entry name" value="Cyclic phosphodiesterase"/>
    <property type="match status" value="1"/>
</dbReference>
<name>A0A1V6CDE2_UNCT6</name>
<accession>A0A1V6CDE2</accession>
<organism evidence="4">
    <name type="scientific">candidate division TA06 bacterium ADurb.Bin131</name>
    <dbReference type="NCBI Taxonomy" id="1852827"/>
    <lineage>
        <taxon>Bacteria</taxon>
        <taxon>Bacteria division TA06</taxon>
    </lineage>
</organism>